<keyword evidence="1" id="KW-0812">Transmembrane</keyword>
<evidence type="ECO:0000313" key="4">
    <source>
        <dbReference type="Proteomes" id="UP001497497"/>
    </source>
</evidence>
<feature type="signal peptide" evidence="2">
    <location>
        <begin position="1"/>
        <end position="32"/>
    </location>
</feature>
<proteinExistence type="predicted"/>
<feature type="chain" id="PRO_5043774484" evidence="2">
    <location>
        <begin position="33"/>
        <end position="197"/>
    </location>
</feature>
<dbReference type="Proteomes" id="UP001497497">
    <property type="component" value="Unassembled WGS sequence"/>
</dbReference>
<keyword evidence="1" id="KW-0472">Membrane</keyword>
<dbReference type="AlphaFoldDB" id="A0AAV2HTW6"/>
<reference evidence="3 4" key="1">
    <citation type="submission" date="2024-04" db="EMBL/GenBank/DDBJ databases">
        <authorList>
            <consortium name="Genoscope - CEA"/>
            <person name="William W."/>
        </authorList>
    </citation>
    <scope>NUCLEOTIDE SEQUENCE [LARGE SCALE GENOMIC DNA]</scope>
</reference>
<organism evidence="3 4">
    <name type="scientific">Lymnaea stagnalis</name>
    <name type="common">Great pond snail</name>
    <name type="synonym">Helix stagnalis</name>
    <dbReference type="NCBI Taxonomy" id="6523"/>
    <lineage>
        <taxon>Eukaryota</taxon>
        <taxon>Metazoa</taxon>
        <taxon>Spiralia</taxon>
        <taxon>Lophotrochozoa</taxon>
        <taxon>Mollusca</taxon>
        <taxon>Gastropoda</taxon>
        <taxon>Heterobranchia</taxon>
        <taxon>Euthyneura</taxon>
        <taxon>Panpulmonata</taxon>
        <taxon>Hygrophila</taxon>
        <taxon>Lymnaeoidea</taxon>
        <taxon>Lymnaeidae</taxon>
        <taxon>Lymnaea</taxon>
    </lineage>
</organism>
<gene>
    <name evidence="3" type="ORF">GSLYS_00009511001</name>
</gene>
<evidence type="ECO:0000256" key="2">
    <source>
        <dbReference type="SAM" id="SignalP"/>
    </source>
</evidence>
<feature type="transmembrane region" description="Helical" evidence="1">
    <location>
        <begin position="174"/>
        <end position="194"/>
    </location>
</feature>
<protein>
    <submittedName>
        <fullName evidence="3">Uncharacterized protein</fullName>
    </submittedName>
</protein>
<name>A0AAV2HTW6_LYMST</name>
<keyword evidence="4" id="KW-1185">Reference proteome</keyword>
<dbReference type="EMBL" id="CAXITT010000205">
    <property type="protein sequence ID" value="CAL1535551.1"/>
    <property type="molecule type" value="Genomic_DNA"/>
</dbReference>
<evidence type="ECO:0000313" key="3">
    <source>
        <dbReference type="EMBL" id="CAL1535551.1"/>
    </source>
</evidence>
<sequence>MDNSADQSQMCSNVLFGLALFLLSGFLPCLLCEKCTTEEAIVEAQHTCKQSNEAIIEAKDSGNTTWVCSNFFLFLKCVAANSSRCFNEVFIMMQEYFDSPYHCTHTVELTLELQQLMEKGLSSPTTHETTEVRSQPTTVDYTEVTENTFITSTGNAEHGSKGEQKGPHNSSTTVMFIGLHSLVIVFISSVLPWLQLS</sequence>
<keyword evidence="2" id="KW-0732">Signal</keyword>
<comment type="caution">
    <text evidence="3">The sequence shown here is derived from an EMBL/GenBank/DDBJ whole genome shotgun (WGS) entry which is preliminary data.</text>
</comment>
<evidence type="ECO:0000256" key="1">
    <source>
        <dbReference type="SAM" id="Phobius"/>
    </source>
</evidence>
<keyword evidence="1" id="KW-1133">Transmembrane helix</keyword>
<accession>A0AAV2HTW6</accession>